<feature type="domain" description="PTS EIIA type-2" evidence="1">
    <location>
        <begin position="5"/>
        <end position="148"/>
    </location>
</feature>
<reference evidence="2 3" key="1">
    <citation type="submission" date="2019-03" db="EMBL/GenBank/DDBJ databases">
        <title>Metabolic potential of uncultured bacteria and archaea associated with petroleum seepage in deep-sea sediments.</title>
        <authorList>
            <person name="Dong X."/>
            <person name="Hubert C."/>
        </authorList>
    </citation>
    <scope>NUCLEOTIDE SEQUENCE [LARGE SCALE GENOMIC DNA]</scope>
    <source>
        <strain evidence="2">E44_bin18</strain>
    </source>
</reference>
<protein>
    <submittedName>
        <fullName evidence="2">PTS sugar transporter subunit IIA</fullName>
    </submittedName>
</protein>
<dbReference type="InterPro" id="IPR016152">
    <property type="entry name" value="PTrfase/Anion_transptr"/>
</dbReference>
<dbReference type="InterPro" id="IPR051541">
    <property type="entry name" value="PTS_SugarTrans_NitroReg"/>
</dbReference>
<comment type="caution">
    <text evidence="2">The sequence shown here is derived from an EMBL/GenBank/DDBJ whole genome shotgun (WGS) entry which is preliminary data.</text>
</comment>
<dbReference type="Gene3D" id="3.40.930.10">
    <property type="entry name" value="Mannitol-specific EII, Chain A"/>
    <property type="match status" value="1"/>
</dbReference>
<gene>
    <name evidence="2" type="ORF">E3J62_12025</name>
</gene>
<keyword evidence="2" id="KW-0813">Transport</keyword>
<dbReference type="SUPFAM" id="SSF55804">
    <property type="entry name" value="Phoshotransferase/anion transport protein"/>
    <property type="match status" value="1"/>
</dbReference>
<keyword evidence="2" id="KW-0762">Sugar transport</keyword>
<organism evidence="2 3">
    <name type="scientific">candidate division TA06 bacterium</name>
    <dbReference type="NCBI Taxonomy" id="2250710"/>
    <lineage>
        <taxon>Bacteria</taxon>
        <taxon>Bacteria division TA06</taxon>
    </lineage>
</organism>
<dbReference type="Pfam" id="PF00359">
    <property type="entry name" value="PTS_EIIA_2"/>
    <property type="match status" value="1"/>
</dbReference>
<name>A0A523UNA6_UNCT6</name>
<dbReference type="PANTHER" id="PTHR47738:SF2">
    <property type="entry name" value="PTS SYSTEM FRUCTOSE-LIKE EIIA COMPONENT"/>
    <property type="match status" value="1"/>
</dbReference>
<sequence>MRLVDHLRSELIELDLQSRTKNEVLRELSDLLPIDEKSKEMLIETLKKREELGSTGVSRGIAIPHCRSLLVKKLYVILGRSKKGIDFKSLDGKPVYIFFLIVAPPQEPSNQYLIALGKVAQMARELSKKKEILEIEDKQQFLRFLSKLDTG</sequence>
<evidence type="ECO:0000313" key="3">
    <source>
        <dbReference type="Proteomes" id="UP000315525"/>
    </source>
</evidence>
<dbReference type="CDD" id="cd00211">
    <property type="entry name" value="PTS_IIA_fru"/>
    <property type="match status" value="1"/>
</dbReference>
<dbReference type="EMBL" id="SOJN01000143">
    <property type="protein sequence ID" value="TET43935.1"/>
    <property type="molecule type" value="Genomic_DNA"/>
</dbReference>
<dbReference type="PANTHER" id="PTHR47738">
    <property type="entry name" value="PTS SYSTEM FRUCTOSE-LIKE EIIA COMPONENT-RELATED"/>
    <property type="match status" value="1"/>
</dbReference>
<dbReference type="AlphaFoldDB" id="A0A523UNA6"/>
<dbReference type="Proteomes" id="UP000315525">
    <property type="component" value="Unassembled WGS sequence"/>
</dbReference>
<dbReference type="PROSITE" id="PS51094">
    <property type="entry name" value="PTS_EIIA_TYPE_2"/>
    <property type="match status" value="1"/>
</dbReference>
<evidence type="ECO:0000313" key="2">
    <source>
        <dbReference type="EMBL" id="TET43935.1"/>
    </source>
</evidence>
<evidence type="ECO:0000259" key="1">
    <source>
        <dbReference type="PROSITE" id="PS51094"/>
    </source>
</evidence>
<proteinExistence type="predicted"/>
<dbReference type="InterPro" id="IPR002178">
    <property type="entry name" value="PTS_EIIA_type-2_dom"/>
</dbReference>
<accession>A0A523UNA6</accession>